<evidence type="ECO:0000256" key="1">
    <source>
        <dbReference type="SAM" id="Phobius"/>
    </source>
</evidence>
<accession>A0A8S5PGR3</accession>
<organism evidence="2">
    <name type="scientific">Myoviridae sp. ctniE2</name>
    <dbReference type="NCBI Taxonomy" id="2825172"/>
    <lineage>
        <taxon>Viruses</taxon>
        <taxon>Duplodnaviria</taxon>
        <taxon>Heunggongvirae</taxon>
        <taxon>Uroviricota</taxon>
        <taxon>Caudoviricetes</taxon>
    </lineage>
</organism>
<feature type="transmembrane region" description="Helical" evidence="1">
    <location>
        <begin position="25"/>
        <end position="45"/>
    </location>
</feature>
<keyword evidence="1" id="KW-0472">Membrane</keyword>
<proteinExistence type="predicted"/>
<protein>
    <submittedName>
        <fullName evidence="2">Uncharacterized protein</fullName>
    </submittedName>
</protein>
<evidence type="ECO:0000313" key="2">
    <source>
        <dbReference type="EMBL" id="DAE06359.1"/>
    </source>
</evidence>
<sequence>MLITKLLRRNKINSSHKSYQRKRNIVRSVKVFVYLIINCGVVTIFA</sequence>
<keyword evidence="1" id="KW-0812">Transmembrane</keyword>
<name>A0A8S5PGR3_9CAUD</name>
<dbReference type="EMBL" id="BK015434">
    <property type="protein sequence ID" value="DAE06359.1"/>
    <property type="molecule type" value="Genomic_DNA"/>
</dbReference>
<keyword evidence="1" id="KW-1133">Transmembrane helix</keyword>
<reference evidence="2" key="1">
    <citation type="journal article" date="2021" name="Proc. Natl. Acad. Sci. U.S.A.">
        <title>A Catalog of Tens of Thousands of Viruses from Human Metagenomes Reveals Hidden Associations with Chronic Diseases.</title>
        <authorList>
            <person name="Tisza M.J."/>
            <person name="Buck C.B."/>
        </authorList>
    </citation>
    <scope>NUCLEOTIDE SEQUENCE</scope>
    <source>
        <strain evidence="2">CtniE2</strain>
    </source>
</reference>